<dbReference type="CDD" id="cd06464">
    <property type="entry name" value="ACD_sHsps-like"/>
    <property type="match status" value="1"/>
</dbReference>
<evidence type="ECO:0000313" key="4">
    <source>
        <dbReference type="EMBL" id="OTG11509.1"/>
    </source>
</evidence>
<feature type="chain" id="PRO_5012174136" evidence="2">
    <location>
        <begin position="21"/>
        <end position="330"/>
    </location>
</feature>
<dbReference type="InterPro" id="IPR044656">
    <property type="entry name" value="HSP14.7/HSP23.5/HSP23.6-like"/>
</dbReference>
<dbReference type="OrthoDB" id="1712586at2759"/>
<organism evidence="4 5">
    <name type="scientific">Helianthus annuus</name>
    <name type="common">Common sunflower</name>
    <dbReference type="NCBI Taxonomy" id="4232"/>
    <lineage>
        <taxon>Eukaryota</taxon>
        <taxon>Viridiplantae</taxon>
        <taxon>Streptophyta</taxon>
        <taxon>Embryophyta</taxon>
        <taxon>Tracheophyta</taxon>
        <taxon>Spermatophyta</taxon>
        <taxon>Magnoliopsida</taxon>
        <taxon>eudicotyledons</taxon>
        <taxon>Gunneridae</taxon>
        <taxon>Pentapetalae</taxon>
        <taxon>asterids</taxon>
        <taxon>campanulids</taxon>
        <taxon>Asterales</taxon>
        <taxon>Asteraceae</taxon>
        <taxon>Asteroideae</taxon>
        <taxon>Heliantheae alliance</taxon>
        <taxon>Heliantheae</taxon>
        <taxon>Helianthus</taxon>
    </lineage>
</organism>
<dbReference type="Gramene" id="mRNA:HanXRQr2_Chr10g0441861">
    <property type="protein sequence ID" value="mRNA:HanXRQr2_Chr10g0441861"/>
    <property type="gene ID" value="HanXRQr2_Chr10g0441861"/>
</dbReference>
<reference evidence="4" key="2">
    <citation type="submission" date="2017-02" db="EMBL/GenBank/DDBJ databases">
        <title>Sunflower complete genome.</title>
        <authorList>
            <person name="Langlade N."/>
            <person name="Munos S."/>
        </authorList>
    </citation>
    <scope>NUCLEOTIDE SEQUENCE [LARGE SCALE GENOMIC DNA]</scope>
    <source>
        <tissue evidence="4">Leaves</tissue>
    </source>
</reference>
<dbReference type="SUPFAM" id="SSF49764">
    <property type="entry name" value="HSP20-like chaperones"/>
    <property type="match status" value="1"/>
</dbReference>
<keyword evidence="1" id="KW-0346">Stress response</keyword>
<reference evidence="3 5" key="1">
    <citation type="journal article" date="2017" name="Nature">
        <title>The sunflower genome provides insights into oil metabolism, flowering and Asterid evolution.</title>
        <authorList>
            <person name="Badouin H."/>
            <person name="Gouzy J."/>
            <person name="Grassa C.J."/>
            <person name="Murat F."/>
            <person name="Staton S.E."/>
            <person name="Cottret L."/>
            <person name="Lelandais-Briere C."/>
            <person name="Owens G.L."/>
            <person name="Carrere S."/>
            <person name="Mayjonade B."/>
            <person name="Legrand L."/>
            <person name="Gill N."/>
            <person name="Kane N.C."/>
            <person name="Bowers J.E."/>
            <person name="Hubner S."/>
            <person name="Bellec A."/>
            <person name="Berard A."/>
            <person name="Berges H."/>
            <person name="Blanchet N."/>
            <person name="Boniface M.C."/>
            <person name="Brunel D."/>
            <person name="Catrice O."/>
            <person name="Chaidir N."/>
            <person name="Claudel C."/>
            <person name="Donnadieu C."/>
            <person name="Faraut T."/>
            <person name="Fievet G."/>
            <person name="Helmstetter N."/>
            <person name="King M."/>
            <person name="Knapp S.J."/>
            <person name="Lai Z."/>
            <person name="Le Paslier M.C."/>
            <person name="Lippi Y."/>
            <person name="Lorenzon L."/>
            <person name="Mandel J.R."/>
            <person name="Marage G."/>
            <person name="Marchand G."/>
            <person name="Marquand E."/>
            <person name="Bret-Mestries E."/>
            <person name="Morien E."/>
            <person name="Nambeesan S."/>
            <person name="Nguyen T."/>
            <person name="Pegot-Espagnet P."/>
            <person name="Pouilly N."/>
            <person name="Raftis F."/>
            <person name="Sallet E."/>
            <person name="Schiex T."/>
            <person name="Thomas J."/>
            <person name="Vandecasteele C."/>
            <person name="Vares D."/>
            <person name="Vear F."/>
            <person name="Vautrin S."/>
            <person name="Crespi M."/>
            <person name="Mangin B."/>
            <person name="Burke J.M."/>
            <person name="Salse J."/>
            <person name="Munos S."/>
            <person name="Vincourt P."/>
            <person name="Rieseberg L.H."/>
            <person name="Langlade N.B."/>
        </authorList>
    </citation>
    <scope>NUCLEOTIDE SEQUENCE [LARGE SCALE GENOMIC DNA]</scope>
    <source>
        <strain evidence="5">cv. SF193</strain>
        <tissue evidence="3">Leaves</tissue>
    </source>
</reference>
<keyword evidence="2" id="KW-0732">Signal</keyword>
<protein>
    <submittedName>
        <fullName evidence="3 4">HSP20-like chaperone</fullName>
    </submittedName>
</protein>
<gene>
    <name evidence="4" type="ORF">HannXRQ_Chr10g0299481</name>
    <name evidence="3" type="ORF">HanXRQr2_Chr10g0441861</name>
</gene>
<dbReference type="Proteomes" id="UP000215914">
    <property type="component" value="Chromosome 10"/>
</dbReference>
<feature type="signal peptide" evidence="2">
    <location>
        <begin position="1"/>
        <end position="20"/>
    </location>
</feature>
<name>A0A251TL70_HELAN</name>
<dbReference type="PANTHER" id="PTHR46991">
    <property type="entry name" value="23.5 KDA HEAT SHOCK PROTEIN, MITOCHONDRIAL"/>
    <property type="match status" value="1"/>
</dbReference>
<dbReference type="PANTHER" id="PTHR46991:SF11">
    <property type="entry name" value="SMALL HEAT SHOCK PROTEIN HSPF"/>
    <property type="match status" value="1"/>
</dbReference>
<keyword evidence="5" id="KW-1185">Reference proteome</keyword>
<dbReference type="InParanoid" id="A0A251TL70"/>
<reference evidence="3" key="3">
    <citation type="submission" date="2020-06" db="EMBL/GenBank/DDBJ databases">
        <title>Helianthus annuus Genome sequencing and assembly Release 2.</title>
        <authorList>
            <person name="Gouzy J."/>
            <person name="Langlade N."/>
            <person name="Munos S."/>
        </authorList>
    </citation>
    <scope>NUCLEOTIDE SEQUENCE</scope>
    <source>
        <tissue evidence="3">Leaves</tissue>
    </source>
</reference>
<evidence type="ECO:0000313" key="3">
    <source>
        <dbReference type="EMBL" id="KAF5786516.1"/>
    </source>
</evidence>
<sequence length="330" mass="36859">MASSLLRFTTSLLRFRPAVAFAVSAYRQHSMRSFCSPADNTPPKVTFDLTFLKYQMDNMAGVPSMLITVANDEELTVNVPGMSKTETENGPCLSIQMPGLRMPKGGDQAVAYRELVVDNNLLIYLKTSITKQIYLAGIKLPPNLDLNGKLNVLISKGVFNITLPVLKNTDSYIMPDFVDTMVKLPRPTPYCVVFDRSDLGKELCEVIAHPGVKSKSFTMYKKDTGESIYMKGNLPGVENIVVTGEGLCVSLNMPGFEIQDVDLGFEYDTLIIEGKREDEHYIAGVRVPEGFCTEHCMIKREMQDGVYKATLPHVEDGEKKAKRRVFSLYR</sequence>
<dbReference type="InterPro" id="IPR008978">
    <property type="entry name" value="HSP20-like_chaperone"/>
</dbReference>
<dbReference type="EMBL" id="MNCJ02000325">
    <property type="protein sequence ID" value="KAF5786516.1"/>
    <property type="molecule type" value="Genomic_DNA"/>
</dbReference>
<evidence type="ECO:0000256" key="1">
    <source>
        <dbReference type="ARBA" id="ARBA00023016"/>
    </source>
</evidence>
<dbReference type="AlphaFoldDB" id="A0A251TL70"/>
<dbReference type="EMBL" id="CM007899">
    <property type="protein sequence ID" value="OTG11509.1"/>
    <property type="molecule type" value="Genomic_DNA"/>
</dbReference>
<evidence type="ECO:0000256" key="2">
    <source>
        <dbReference type="SAM" id="SignalP"/>
    </source>
</evidence>
<dbReference type="Gene3D" id="2.60.40.790">
    <property type="match status" value="1"/>
</dbReference>
<accession>A0A251TL70</accession>
<evidence type="ECO:0000313" key="5">
    <source>
        <dbReference type="Proteomes" id="UP000215914"/>
    </source>
</evidence>
<proteinExistence type="predicted"/>